<dbReference type="GO" id="GO:0005975">
    <property type="term" value="P:carbohydrate metabolic process"/>
    <property type="evidence" value="ECO:0007669"/>
    <property type="project" value="InterPro"/>
</dbReference>
<feature type="transmembrane region" description="Helical" evidence="2">
    <location>
        <begin position="75"/>
        <end position="96"/>
    </location>
</feature>
<evidence type="ECO:0000313" key="5">
    <source>
        <dbReference type="Proteomes" id="UP000013776"/>
    </source>
</evidence>
<comment type="caution">
    <text evidence="4">The sequence shown here is derived from an EMBL/GenBank/DDBJ whole genome shotgun (WGS) entry which is preliminary data.</text>
</comment>
<dbReference type="InterPro" id="IPR050546">
    <property type="entry name" value="Glycosyl_Hydrlase_16"/>
</dbReference>
<dbReference type="AlphaFoldDB" id="R4XE19"/>
<protein>
    <recommendedName>
        <fullName evidence="3">GH16 domain-containing protein</fullName>
    </recommendedName>
</protein>
<proteinExistence type="inferred from homology"/>
<dbReference type="Gene3D" id="2.60.120.200">
    <property type="match status" value="1"/>
</dbReference>
<evidence type="ECO:0000313" key="4">
    <source>
        <dbReference type="EMBL" id="CCG84106.1"/>
    </source>
</evidence>
<keyword evidence="5" id="KW-1185">Reference proteome</keyword>
<dbReference type="InterPro" id="IPR000757">
    <property type="entry name" value="Beta-glucanase-like"/>
</dbReference>
<dbReference type="PANTHER" id="PTHR10963">
    <property type="entry name" value="GLYCOSYL HYDROLASE-RELATED"/>
    <property type="match status" value="1"/>
</dbReference>
<accession>R4XE19</accession>
<organism evidence="4 5">
    <name type="scientific">Taphrina deformans (strain PYCC 5710 / ATCC 11124 / CBS 356.35 / IMI 108563 / JCM 9778 / NBRC 8474)</name>
    <name type="common">Peach leaf curl fungus</name>
    <name type="synonym">Lalaria deformans</name>
    <dbReference type="NCBI Taxonomy" id="1097556"/>
    <lineage>
        <taxon>Eukaryota</taxon>
        <taxon>Fungi</taxon>
        <taxon>Dikarya</taxon>
        <taxon>Ascomycota</taxon>
        <taxon>Taphrinomycotina</taxon>
        <taxon>Taphrinomycetes</taxon>
        <taxon>Taphrinales</taxon>
        <taxon>Taphrinaceae</taxon>
        <taxon>Taphrina</taxon>
    </lineage>
</organism>
<comment type="similarity">
    <text evidence="1">Belongs to the glycosyl hydrolase 16 family.</text>
</comment>
<sequence length="451" mass="50901">MDMSAFGITEDTTIQQTFSDNRTRRQSVRNPFLKTTREKEKPVLRHRPKENWGQVADKYWLAVPPTKREKWSSRIVWMGMGVGGLLVILFAVLGYLDAATPATCKLFDDDFRYGTLDTNLWRYEISTGGGNAGSFEWTTDSTDNAFVKDGKLHIRPTLVETYPEGTTFNLTADGTCTDPYFWCSMTQNSTAGTTINPIKSAKLSTKISMQYGEAQIKVKFPKGDWIWSQIQLNPDDDFYGAYPANGQIVLAQTRGNSYQYSQGGNDNLDSFLAYGPDGFVGLGQTLGANKKLKFTDFSDGFHVIGIVWTPTHIRTWVDDPVNTMLLAQWNKFGGFWKKGGWQKEIFAGVFDPWSVAYPSLAAPFDRHFHLTLQLGVGGMNGIFDDDQPWQLSEGRDTAMTEFRAANTTWYKEWPTGDDRDLIVDSITMRQQCVVKPTTYKDTGDKWTGIVY</sequence>
<dbReference type="EMBL" id="CAHR02000203">
    <property type="protein sequence ID" value="CCG84106.1"/>
    <property type="molecule type" value="Genomic_DNA"/>
</dbReference>
<evidence type="ECO:0000259" key="3">
    <source>
        <dbReference type="PROSITE" id="PS51762"/>
    </source>
</evidence>
<reference evidence="4 5" key="1">
    <citation type="journal article" date="2013" name="MBio">
        <title>Genome sequencing of the plant pathogen Taphrina deformans, the causal agent of peach leaf curl.</title>
        <authorList>
            <person name="Cisse O.H."/>
            <person name="Almeida J.M.G.C.F."/>
            <person name="Fonseca A."/>
            <person name="Kumar A.A."/>
            <person name="Salojaervi J."/>
            <person name="Overmyer K."/>
            <person name="Hauser P.M."/>
            <person name="Pagni M."/>
        </authorList>
    </citation>
    <scope>NUCLEOTIDE SEQUENCE [LARGE SCALE GENOMIC DNA]</scope>
    <source>
        <strain evidence="5">PYCC 5710 / ATCC 11124 / CBS 356.35 / IMI 108563 / JCM 9778 / NBRC 8474</strain>
    </source>
</reference>
<keyword evidence="2" id="KW-1133">Transmembrane helix</keyword>
<dbReference type="GO" id="GO:0004553">
    <property type="term" value="F:hydrolase activity, hydrolyzing O-glycosyl compounds"/>
    <property type="evidence" value="ECO:0007669"/>
    <property type="project" value="InterPro"/>
</dbReference>
<dbReference type="OrthoDB" id="4781at2759"/>
<dbReference type="Proteomes" id="UP000013776">
    <property type="component" value="Unassembled WGS sequence"/>
</dbReference>
<dbReference type="STRING" id="1097556.R4XE19"/>
<evidence type="ECO:0000256" key="1">
    <source>
        <dbReference type="ARBA" id="ARBA00006865"/>
    </source>
</evidence>
<feature type="domain" description="GH16" evidence="3">
    <location>
        <begin position="56"/>
        <end position="385"/>
    </location>
</feature>
<dbReference type="eggNOG" id="ENOG502QRX5">
    <property type="taxonomic scope" value="Eukaryota"/>
</dbReference>
<dbReference type="PANTHER" id="PTHR10963:SF55">
    <property type="entry name" value="GLYCOSIDE HYDROLASE FAMILY 16 PROTEIN"/>
    <property type="match status" value="1"/>
</dbReference>
<name>R4XE19_TAPDE</name>
<dbReference type="InterPro" id="IPR013320">
    <property type="entry name" value="ConA-like_dom_sf"/>
</dbReference>
<gene>
    <name evidence="4" type="ORF">TAPDE_004468</name>
</gene>
<dbReference type="VEuPathDB" id="FungiDB:TAPDE_004468"/>
<dbReference type="PROSITE" id="PS51762">
    <property type="entry name" value="GH16_2"/>
    <property type="match status" value="1"/>
</dbReference>
<evidence type="ECO:0000256" key="2">
    <source>
        <dbReference type="SAM" id="Phobius"/>
    </source>
</evidence>
<keyword evidence="2" id="KW-0812">Transmembrane</keyword>
<keyword evidence="2" id="KW-0472">Membrane</keyword>
<dbReference type="SUPFAM" id="SSF49899">
    <property type="entry name" value="Concanavalin A-like lectins/glucanases"/>
    <property type="match status" value="1"/>
</dbReference>